<protein>
    <submittedName>
        <fullName evidence="2">Uncharacterized protein</fullName>
    </submittedName>
</protein>
<feature type="region of interest" description="Disordered" evidence="1">
    <location>
        <begin position="73"/>
        <end position="108"/>
    </location>
</feature>
<evidence type="ECO:0000313" key="3">
    <source>
        <dbReference type="Proteomes" id="UP001177670"/>
    </source>
</evidence>
<dbReference type="EMBL" id="JAHYIQ010000003">
    <property type="protein sequence ID" value="KAK1134052.1"/>
    <property type="molecule type" value="Genomic_DNA"/>
</dbReference>
<proteinExistence type="predicted"/>
<dbReference type="Proteomes" id="UP001177670">
    <property type="component" value="Unassembled WGS sequence"/>
</dbReference>
<evidence type="ECO:0000313" key="2">
    <source>
        <dbReference type="EMBL" id="KAK1134052.1"/>
    </source>
</evidence>
<feature type="non-terminal residue" evidence="2">
    <location>
        <position position="1"/>
    </location>
</feature>
<feature type="compositionally biased region" description="Basic and acidic residues" evidence="1">
    <location>
        <begin position="88"/>
        <end position="108"/>
    </location>
</feature>
<keyword evidence="3" id="KW-1185">Reference proteome</keyword>
<feature type="non-terminal residue" evidence="2">
    <location>
        <position position="108"/>
    </location>
</feature>
<organism evidence="2 3">
    <name type="scientific">Melipona bicolor</name>
    <dbReference type="NCBI Taxonomy" id="60889"/>
    <lineage>
        <taxon>Eukaryota</taxon>
        <taxon>Metazoa</taxon>
        <taxon>Ecdysozoa</taxon>
        <taxon>Arthropoda</taxon>
        <taxon>Hexapoda</taxon>
        <taxon>Insecta</taxon>
        <taxon>Pterygota</taxon>
        <taxon>Neoptera</taxon>
        <taxon>Endopterygota</taxon>
        <taxon>Hymenoptera</taxon>
        <taxon>Apocrita</taxon>
        <taxon>Aculeata</taxon>
        <taxon>Apoidea</taxon>
        <taxon>Anthophila</taxon>
        <taxon>Apidae</taxon>
        <taxon>Melipona</taxon>
    </lineage>
</organism>
<dbReference type="AlphaFoldDB" id="A0AA40GBJ1"/>
<evidence type="ECO:0000256" key="1">
    <source>
        <dbReference type="SAM" id="MobiDB-lite"/>
    </source>
</evidence>
<gene>
    <name evidence="2" type="ORF">K0M31_011837</name>
</gene>
<reference evidence="2" key="1">
    <citation type="submission" date="2021-10" db="EMBL/GenBank/DDBJ databases">
        <title>Melipona bicolor Genome sequencing and assembly.</title>
        <authorList>
            <person name="Araujo N.S."/>
            <person name="Arias M.C."/>
        </authorList>
    </citation>
    <scope>NUCLEOTIDE SEQUENCE</scope>
    <source>
        <strain evidence="2">USP_2M_L1-L4_2017</strain>
        <tissue evidence="2">Whole body</tissue>
    </source>
</reference>
<sequence length="108" mass="12739">RTILRNRRNITSGRAFEIKHEDFHLKASSIPGRGREILSFQRNNRAEEKRLSVELNEEEGQYRSNLVRNWPATHELNPFVSRKTGRTSRKEGRGERKPTKETPKKELE</sequence>
<name>A0AA40GBJ1_9HYME</name>
<comment type="caution">
    <text evidence="2">The sequence shown here is derived from an EMBL/GenBank/DDBJ whole genome shotgun (WGS) entry which is preliminary data.</text>
</comment>
<accession>A0AA40GBJ1</accession>